<sequence length="130" mass="13761">MDISASFPLDGQPPVLVRQGESLLDDPAASGGLVSGTAASEVPAYMNGTGWACWMITSRSLLEVQSRGWLVRFLPPDVAGSPGFASRLGTGRGFDSTQVRDTQAESRNVACGFFIRNELKGNAVDGRDRG</sequence>
<evidence type="ECO:0000313" key="2">
    <source>
        <dbReference type="Proteomes" id="UP000501705"/>
    </source>
</evidence>
<dbReference type="Proteomes" id="UP000501705">
    <property type="component" value="Chromosome"/>
</dbReference>
<dbReference type="AlphaFoldDB" id="A0A6G9XTN1"/>
<name>A0A6G9XTN1_NOCBR</name>
<dbReference type="RefSeq" id="WP_167463431.1">
    <property type="nucleotide sequence ID" value="NZ_CP046171.1"/>
</dbReference>
<protein>
    <submittedName>
        <fullName evidence="1">Uncharacterized protein</fullName>
    </submittedName>
</protein>
<gene>
    <name evidence="1" type="ORF">F5X71_20020</name>
</gene>
<organism evidence="1 2">
    <name type="scientific">Nocardia brasiliensis</name>
    <dbReference type="NCBI Taxonomy" id="37326"/>
    <lineage>
        <taxon>Bacteria</taxon>
        <taxon>Bacillati</taxon>
        <taxon>Actinomycetota</taxon>
        <taxon>Actinomycetes</taxon>
        <taxon>Mycobacteriales</taxon>
        <taxon>Nocardiaceae</taxon>
        <taxon>Nocardia</taxon>
    </lineage>
</organism>
<accession>A0A6G9XTN1</accession>
<proteinExistence type="predicted"/>
<reference evidence="1 2" key="1">
    <citation type="journal article" date="2019" name="ACS Chem. Biol.">
        <title>Identification and Mobilization of a Cryptic Antibiotic Biosynthesis Gene Locus from a Human-Pathogenic Nocardia Isolate.</title>
        <authorList>
            <person name="Herisse M."/>
            <person name="Ishida K."/>
            <person name="Porter J.L."/>
            <person name="Howden B."/>
            <person name="Hertweck C."/>
            <person name="Stinear T.P."/>
            <person name="Pidot S.J."/>
        </authorList>
    </citation>
    <scope>NUCLEOTIDE SEQUENCE [LARGE SCALE GENOMIC DNA]</scope>
    <source>
        <strain evidence="1 2">AUSMDU00024985</strain>
    </source>
</reference>
<dbReference type="EMBL" id="CP046171">
    <property type="protein sequence ID" value="QIS04312.1"/>
    <property type="molecule type" value="Genomic_DNA"/>
</dbReference>
<evidence type="ECO:0000313" key="1">
    <source>
        <dbReference type="EMBL" id="QIS04312.1"/>
    </source>
</evidence>